<evidence type="ECO:0000256" key="1">
    <source>
        <dbReference type="ARBA" id="ARBA00003141"/>
    </source>
</evidence>
<dbReference type="Pfam" id="PF04055">
    <property type="entry name" value="Radical_SAM"/>
    <property type="match status" value="1"/>
</dbReference>
<keyword evidence="12" id="KW-0670">Pyruvate</keyword>
<evidence type="ECO:0000313" key="12">
    <source>
        <dbReference type="EMBL" id="CDL91740.1"/>
    </source>
</evidence>
<dbReference type="PROSITE" id="PS51918">
    <property type="entry name" value="RADICAL_SAM"/>
    <property type="match status" value="1"/>
</dbReference>
<evidence type="ECO:0000256" key="10">
    <source>
        <dbReference type="RuleBase" id="RU362053"/>
    </source>
</evidence>
<dbReference type="GeneID" id="29419073"/>
<dbReference type="InterPro" id="IPR001989">
    <property type="entry name" value="Radical_activat_CS"/>
</dbReference>
<evidence type="ECO:0000256" key="8">
    <source>
        <dbReference type="ARBA" id="ARBA00023004"/>
    </source>
</evidence>
<dbReference type="GO" id="GO:0051539">
    <property type="term" value="F:4 iron, 4 sulfur cluster binding"/>
    <property type="evidence" value="ECO:0007669"/>
    <property type="project" value="UniProtKB-UniRule"/>
</dbReference>
<keyword evidence="5 10" id="KW-0949">S-adenosyl-L-methionine</keyword>
<name>W6N6E0_CLOTY</name>
<dbReference type="SFLD" id="SFLDS00029">
    <property type="entry name" value="Radical_SAM"/>
    <property type="match status" value="1"/>
</dbReference>
<organism evidence="12 13">
    <name type="scientific">Clostridium tyrobutyricum DIVETGP</name>
    <dbReference type="NCBI Taxonomy" id="1408889"/>
    <lineage>
        <taxon>Bacteria</taxon>
        <taxon>Bacillati</taxon>
        <taxon>Bacillota</taxon>
        <taxon>Clostridia</taxon>
        <taxon>Eubacteriales</taxon>
        <taxon>Clostridiaceae</taxon>
        <taxon>Clostridium</taxon>
    </lineage>
</organism>
<evidence type="ECO:0000256" key="2">
    <source>
        <dbReference type="ARBA" id="ARBA00009777"/>
    </source>
</evidence>
<dbReference type="SFLD" id="SFLDG01066">
    <property type="entry name" value="organic_radical-activating_enz"/>
    <property type="match status" value="1"/>
</dbReference>
<dbReference type="InterPro" id="IPR013785">
    <property type="entry name" value="Aldolase_TIM"/>
</dbReference>
<dbReference type="Proteomes" id="UP000019482">
    <property type="component" value="Unassembled WGS sequence"/>
</dbReference>
<dbReference type="SUPFAM" id="SSF102114">
    <property type="entry name" value="Radical SAM enzymes"/>
    <property type="match status" value="1"/>
</dbReference>
<comment type="catalytic activity">
    <reaction evidence="10">
        <text>glycyl-[formate C-acetyltransferase] + reduced [flavodoxin] + S-adenosyl-L-methionine = glycin-2-yl radical-[formate C-acetyltransferase] + semiquinone [flavodoxin] + 5'-deoxyadenosine + L-methionine + H(+)</text>
        <dbReference type="Rhea" id="RHEA:19225"/>
        <dbReference type="Rhea" id="RHEA-COMP:10622"/>
        <dbReference type="Rhea" id="RHEA-COMP:12190"/>
        <dbReference type="Rhea" id="RHEA-COMP:12191"/>
        <dbReference type="Rhea" id="RHEA-COMP:14480"/>
        <dbReference type="ChEBI" id="CHEBI:15378"/>
        <dbReference type="ChEBI" id="CHEBI:17319"/>
        <dbReference type="ChEBI" id="CHEBI:29947"/>
        <dbReference type="ChEBI" id="CHEBI:32722"/>
        <dbReference type="ChEBI" id="CHEBI:57618"/>
        <dbReference type="ChEBI" id="CHEBI:57844"/>
        <dbReference type="ChEBI" id="CHEBI:59789"/>
        <dbReference type="ChEBI" id="CHEBI:140311"/>
        <dbReference type="EC" id="1.97.1.4"/>
    </reaction>
</comment>
<comment type="similarity">
    <text evidence="2 10">Belongs to the organic radical-activating enzymes family.</text>
</comment>
<protein>
    <recommendedName>
        <fullName evidence="3 10">Pyruvate formate-lyase-activating enzyme</fullName>
        <ecNumber evidence="10">1.97.1.4</ecNumber>
    </recommendedName>
</protein>
<keyword evidence="12" id="KW-0456">Lyase</keyword>
<accession>W6N6E0</accession>
<keyword evidence="9 10" id="KW-0411">Iron-sulfur</keyword>
<dbReference type="InterPro" id="IPR012839">
    <property type="entry name" value="Organic_radical_activase"/>
</dbReference>
<dbReference type="Gene3D" id="3.20.20.70">
    <property type="entry name" value="Aldolase class I"/>
    <property type="match status" value="1"/>
</dbReference>
<reference evidence="12 13" key="1">
    <citation type="journal article" date="2015" name="Genome Announc.">
        <title>Draft Genome Sequence of Clostridium tyrobutyricum Strain DIVETGP, Isolated from Cow's Milk for Grana Padano Production.</title>
        <authorList>
            <person name="Soggiu A."/>
            <person name="Piras C."/>
            <person name="Gaiarsa S."/>
            <person name="Sassera D."/>
            <person name="Roncada P."/>
            <person name="Bendixen E."/>
            <person name="Brasca M."/>
            <person name="Bonizzi L."/>
        </authorList>
    </citation>
    <scope>NUCLEOTIDE SEQUENCE [LARGE SCALE GENOMIC DNA]</scope>
    <source>
        <strain evidence="12 13">DIVETGP</strain>
    </source>
</reference>
<dbReference type="RefSeq" id="WP_017895251.1">
    <property type="nucleotide sequence ID" value="NZ_CBXI010000031.1"/>
</dbReference>
<dbReference type="InterPro" id="IPR007197">
    <property type="entry name" value="rSAM"/>
</dbReference>
<dbReference type="GO" id="GO:0046872">
    <property type="term" value="F:metal ion binding"/>
    <property type="evidence" value="ECO:0007669"/>
    <property type="project" value="UniProtKB-UniRule"/>
</dbReference>
<evidence type="ECO:0000256" key="7">
    <source>
        <dbReference type="ARBA" id="ARBA00023002"/>
    </source>
</evidence>
<comment type="subcellular location">
    <subcellularLocation>
        <location evidence="10">Cytoplasm</location>
    </subcellularLocation>
</comment>
<feature type="domain" description="Radical SAM core" evidence="11">
    <location>
        <begin position="13"/>
        <end position="237"/>
    </location>
</feature>
<dbReference type="AlphaFoldDB" id="W6N6E0"/>
<dbReference type="InterPro" id="IPR058240">
    <property type="entry name" value="rSAM_sf"/>
</dbReference>
<dbReference type="PROSITE" id="PS01087">
    <property type="entry name" value="RADICAL_ACTIVATING"/>
    <property type="match status" value="1"/>
</dbReference>
<dbReference type="GO" id="GO:0016829">
    <property type="term" value="F:lyase activity"/>
    <property type="evidence" value="ECO:0007669"/>
    <property type="project" value="UniProtKB-KW"/>
</dbReference>
<evidence type="ECO:0000256" key="9">
    <source>
        <dbReference type="ARBA" id="ARBA00023014"/>
    </source>
</evidence>
<dbReference type="GO" id="GO:0043365">
    <property type="term" value="F:[formate-C-acetyltransferase]-activating enzyme activity"/>
    <property type="evidence" value="ECO:0007669"/>
    <property type="project" value="UniProtKB-UniRule"/>
</dbReference>
<keyword evidence="7 10" id="KW-0560">Oxidoreductase</keyword>
<evidence type="ECO:0000256" key="3">
    <source>
        <dbReference type="ARBA" id="ARBA00021356"/>
    </source>
</evidence>
<evidence type="ECO:0000256" key="5">
    <source>
        <dbReference type="ARBA" id="ARBA00022691"/>
    </source>
</evidence>
<dbReference type="OrthoDB" id="9782387at2"/>
<evidence type="ECO:0000313" key="13">
    <source>
        <dbReference type="Proteomes" id="UP000019482"/>
    </source>
</evidence>
<proteinExistence type="inferred from homology"/>
<evidence type="ECO:0000259" key="11">
    <source>
        <dbReference type="PROSITE" id="PS51918"/>
    </source>
</evidence>
<gene>
    <name evidence="12" type="ORF">CTDIVETGP_1810</name>
</gene>
<dbReference type="InterPro" id="IPR012838">
    <property type="entry name" value="PFL1_activating"/>
</dbReference>
<dbReference type="NCBIfam" id="TIGR02493">
    <property type="entry name" value="PFLA"/>
    <property type="match status" value="1"/>
</dbReference>
<comment type="caution">
    <text evidence="12">The sequence shown here is derived from an EMBL/GenBank/DDBJ whole genome shotgun (WGS) entry which is preliminary data.</text>
</comment>
<dbReference type="CDD" id="cd01335">
    <property type="entry name" value="Radical_SAM"/>
    <property type="match status" value="1"/>
</dbReference>
<keyword evidence="8 10" id="KW-0408">Iron</keyword>
<dbReference type="PANTHER" id="PTHR30352:SF5">
    <property type="entry name" value="PYRUVATE FORMATE-LYASE 1-ACTIVATING ENZYME"/>
    <property type="match status" value="1"/>
</dbReference>
<keyword evidence="13" id="KW-1185">Reference proteome</keyword>
<dbReference type="InterPro" id="IPR034457">
    <property type="entry name" value="Organic_radical-activating"/>
</dbReference>
<comment type="cofactor">
    <cofactor evidence="10">
        <name>[4Fe-4S] cluster</name>
        <dbReference type="ChEBI" id="CHEBI:49883"/>
    </cofactor>
    <text evidence="10">Binds 1 [4Fe-4S] cluster. The cluster is coordinated with 3 cysteines and an exchangeable S-adenosyl-L-methionine.</text>
</comment>
<sequence>MGRIHSIETMGLVDGPGIRVVVFFQGCRLRCAFCHNPDTWKLDAGEDISAEQLLEKVERYRVYFEKSGGGVTCSGGDPLMQPEFLIEFLKLCRENGINTIVDTSGFGKGNYKEILKYTDLVMLDIKHIDDAGYKELTGGNIQEFYDFLKEVNNSNAKLWIRHVMVPGVTDNYECMDKIVHIIENSVKSNKLEKFEILPYHTMGVNKYEKLGVEYRFKGVKPMDKKRALEFQKYVVEKINKNKSITI</sequence>
<evidence type="ECO:0000256" key="6">
    <source>
        <dbReference type="ARBA" id="ARBA00022723"/>
    </source>
</evidence>
<dbReference type="EMBL" id="CBXI010000031">
    <property type="protein sequence ID" value="CDL91740.1"/>
    <property type="molecule type" value="Genomic_DNA"/>
</dbReference>
<keyword evidence="10" id="KW-0963">Cytoplasm</keyword>
<dbReference type="PIRSF" id="PIRSF000371">
    <property type="entry name" value="PFL_act_enz"/>
    <property type="match status" value="1"/>
</dbReference>
<keyword evidence="4 10" id="KW-0004">4Fe-4S</keyword>
<dbReference type="EC" id="1.97.1.4" evidence="10"/>
<evidence type="ECO:0000256" key="4">
    <source>
        <dbReference type="ARBA" id="ARBA00022485"/>
    </source>
</evidence>
<dbReference type="PANTHER" id="PTHR30352">
    <property type="entry name" value="PYRUVATE FORMATE-LYASE-ACTIVATING ENZYME"/>
    <property type="match status" value="1"/>
</dbReference>
<dbReference type="GO" id="GO:0005737">
    <property type="term" value="C:cytoplasm"/>
    <property type="evidence" value="ECO:0007669"/>
    <property type="project" value="UniProtKB-SubCell"/>
</dbReference>
<comment type="function">
    <text evidence="1 10">Activation of pyruvate formate-lyase under anaerobic conditions by generation of an organic free radical, using S-adenosylmethionine and reduced flavodoxin as cosubstrates to produce 5'-deoxy-adenosine.</text>
</comment>
<keyword evidence="6 10" id="KW-0479">Metal-binding</keyword>